<reference evidence="1 2" key="1">
    <citation type="submission" date="2016-03" db="EMBL/GenBank/DDBJ databases">
        <title>Comparative genomics of human isolates of Fusobacterium necrophorum.</title>
        <authorList>
            <person name="Jensen A."/>
            <person name="Bank S."/>
            <person name="Andersen P.S."/>
            <person name="Kristensen L.H."/>
            <person name="Prag J."/>
        </authorList>
    </citation>
    <scope>NUCLEOTIDE SEQUENCE [LARGE SCALE GENOMIC DNA]</scope>
    <source>
        <strain evidence="1 2">LS_1264</strain>
    </source>
</reference>
<accession>A0A162INA7</accession>
<dbReference type="eggNOG" id="ENOG5033CIA">
    <property type="taxonomic scope" value="Bacteria"/>
</dbReference>
<organism evidence="1 2">
    <name type="scientific">Fusobacterium necrophorum subsp. funduliforme</name>
    <dbReference type="NCBI Taxonomy" id="143387"/>
    <lineage>
        <taxon>Bacteria</taxon>
        <taxon>Fusobacteriati</taxon>
        <taxon>Fusobacteriota</taxon>
        <taxon>Fusobacteriia</taxon>
        <taxon>Fusobacteriales</taxon>
        <taxon>Fusobacteriaceae</taxon>
        <taxon>Fusobacterium</taxon>
    </lineage>
</organism>
<name>A0A162INA7_9FUSO</name>
<dbReference type="RefSeq" id="WP_005956774.1">
    <property type="nucleotide sequence ID" value="NZ_CAXOUM010000024.1"/>
</dbReference>
<dbReference type="AlphaFoldDB" id="A0A162INA7"/>
<evidence type="ECO:0000313" key="2">
    <source>
        <dbReference type="Proteomes" id="UP000075816"/>
    </source>
</evidence>
<protein>
    <submittedName>
        <fullName evidence="1">Uncharacterized protein</fullName>
    </submittedName>
</protein>
<gene>
    <name evidence="1" type="ORF">A2J07_06965</name>
</gene>
<comment type="caution">
    <text evidence="1">The sequence shown here is derived from an EMBL/GenBank/DDBJ whole genome shotgun (WGS) entry which is preliminary data.</text>
</comment>
<sequence length="206" mass="24276">MIVKEITPTGYGMMFLSVDLFLENIQEKGIRGAKFLTYFNKNMDTYFEFILKGIITPFNKIVCCDTPVYIETTECDYHLPTGYEVIFRYDDFCINVGKSNLLSLFSFSSMDDKSLIKKGITNKNYFTVDNCEYWEAIDFEIASGQWFFSIYGLRKKELSDEEKRYDQGYAYGFHFYRSNDLSNNNLEKCDDDKYDFSLSCDRRLEL</sequence>
<proteinExistence type="predicted"/>
<dbReference type="Proteomes" id="UP000075816">
    <property type="component" value="Unassembled WGS sequence"/>
</dbReference>
<evidence type="ECO:0000313" key="1">
    <source>
        <dbReference type="EMBL" id="KYL02817.1"/>
    </source>
</evidence>
<dbReference type="EMBL" id="LVEA01000064">
    <property type="protein sequence ID" value="KYL02817.1"/>
    <property type="molecule type" value="Genomic_DNA"/>
</dbReference>
<dbReference type="KEGG" id="fnf:BSQ88_03760"/>